<dbReference type="Proteomes" id="UP000182567">
    <property type="component" value="Chromosome"/>
</dbReference>
<dbReference type="GeneID" id="46907019"/>
<organism evidence="1 2">
    <name type="scientific">Pseudomonas frederiksbergensis</name>
    <dbReference type="NCBI Taxonomy" id="104087"/>
    <lineage>
        <taxon>Bacteria</taxon>
        <taxon>Pseudomonadati</taxon>
        <taxon>Pseudomonadota</taxon>
        <taxon>Gammaproteobacteria</taxon>
        <taxon>Pseudomonadales</taxon>
        <taxon>Pseudomonadaceae</taxon>
        <taxon>Pseudomonas</taxon>
    </lineage>
</organism>
<dbReference type="OrthoDB" id="8235971at2"/>
<dbReference type="EMBL" id="CP017886">
    <property type="protein sequence ID" value="APC14606.1"/>
    <property type="molecule type" value="Genomic_DNA"/>
</dbReference>
<sequence>MTDRFLLYIDILGFTDMVRKEPRKVARTYSILDSLNVHKHNSFKTIVFSDTVLVYNIEPASNDAEREYLVWYLTEFAEDLHHRLTGQDIYFRAALVAGDFSHYDLKHVECFYGTALISAYLAEKDIPSLGLFMDHECAKYNQFFRLAPFNADYSFVYLNRSLEQLNELAGGRFPVEDYQMHMGDIAPYVTWQVRFLQDIYNQMRNHQVPHVRTKFLAAWDFYKQRYPEMLGVLEKNDFSARSLGRAPDWDDLDKYMKRDIGYFKRIGSGTKLSKAITSPNRFSLKFSKSFKD</sequence>
<protein>
    <submittedName>
        <fullName evidence="1">Uncharacterized protein</fullName>
    </submittedName>
</protein>
<dbReference type="AlphaFoldDB" id="A0A1J0EEY2"/>
<name>A0A1J0EEY2_9PSED</name>
<proteinExistence type="predicted"/>
<gene>
    <name evidence="1" type="ORF">BLL42_02225</name>
</gene>
<evidence type="ECO:0000313" key="2">
    <source>
        <dbReference type="Proteomes" id="UP000182567"/>
    </source>
</evidence>
<dbReference type="RefSeq" id="WP_071550607.1">
    <property type="nucleotide sequence ID" value="NZ_CP017886.1"/>
</dbReference>
<accession>A0A1J0EEY2</accession>
<evidence type="ECO:0000313" key="1">
    <source>
        <dbReference type="EMBL" id="APC14606.1"/>
    </source>
</evidence>
<reference evidence="2" key="1">
    <citation type="submission" date="2016-10" db="EMBL/GenBank/DDBJ databases">
        <title>Pseudomonas frederiksbergensis ERGS4:02 complete genome.</title>
        <authorList>
            <person name="Kumar R."/>
            <person name="Acharya V."/>
            <person name="Singh D."/>
        </authorList>
    </citation>
    <scope>NUCLEOTIDE SEQUENCE [LARGE SCALE GENOMIC DNA]</scope>
    <source>
        <strain evidence="2">ERGS4:02</strain>
    </source>
</reference>